<comment type="caution">
    <text evidence="2">The sequence shown here is derived from an EMBL/GenBank/DDBJ whole genome shotgun (WGS) entry which is preliminary data.</text>
</comment>
<dbReference type="InterPro" id="IPR000835">
    <property type="entry name" value="HTH_MarR-typ"/>
</dbReference>
<dbReference type="Pfam" id="PF12802">
    <property type="entry name" value="MarR_2"/>
    <property type="match status" value="1"/>
</dbReference>
<dbReference type="InterPro" id="IPR036390">
    <property type="entry name" value="WH_DNA-bd_sf"/>
</dbReference>
<dbReference type="PANTHER" id="PTHR39515:SF2">
    <property type="entry name" value="HTH-TYPE TRANSCRIPTIONAL REGULATOR RV0880"/>
    <property type="match status" value="1"/>
</dbReference>
<dbReference type="AlphaFoldDB" id="A0A645E130"/>
<protein>
    <recommendedName>
        <fullName evidence="1">HTH marR-type domain-containing protein</fullName>
    </recommendedName>
</protein>
<sequence length="171" mass="18793">MTDTEAIDTASVDKVSIGKVSIGTASIKTEPTDTEALLGLANDVRMVCQQVSRRVRFESSADVAPHQFSVLVKLRHRPWTPGELADAERVSPPSMTRTVNCLCERGLVEKVGNPQDGRQRLLHLTPEGEAVVERTINARDTWMMQRLSELSDDQRDTLAAATAVLQEVLGQ</sequence>
<feature type="domain" description="HTH marR-type" evidence="1">
    <location>
        <begin position="30"/>
        <end position="170"/>
    </location>
</feature>
<evidence type="ECO:0000259" key="1">
    <source>
        <dbReference type="PROSITE" id="PS50995"/>
    </source>
</evidence>
<dbReference type="GO" id="GO:0003700">
    <property type="term" value="F:DNA-binding transcription factor activity"/>
    <property type="evidence" value="ECO:0007669"/>
    <property type="project" value="InterPro"/>
</dbReference>
<accession>A0A645E130</accession>
<dbReference type="Gene3D" id="1.10.10.10">
    <property type="entry name" value="Winged helix-like DNA-binding domain superfamily/Winged helix DNA-binding domain"/>
    <property type="match status" value="1"/>
</dbReference>
<gene>
    <name evidence="2" type="ORF">SDC9_142405</name>
</gene>
<dbReference type="InterPro" id="IPR052526">
    <property type="entry name" value="HTH-type_Bedaq_tolerance"/>
</dbReference>
<reference evidence="2" key="1">
    <citation type="submission" date="2019-08" db="EMBL/GenBank/DDBJ databases">
        <authorList>
            <person name="Kucharzyk K."/>
            <person name="Murdoch R.W."/>
            <person name="Higgins S."/>
            <person name="Loffler F."/>
        </authorList>
    </citation>
    <scope>NUCLEOTIDE SEQUENCE</scope>
</reference>
<dbReference type="InterPro" id="IPR036388">
    <property type="entry name" value="WH-like_DNA-bd_sf"/>
</dbReference>
<name>A0A645E130_9ZZZZ</name>
<organism evidence="2">
    <name type="scientific">bioreactor metagenome</name>
    <dbReference type="NCBI Taxonomy" id="1076179"/>
    <lineage>
        <taxon>unclassified sequences</taxon>
        <taxon>metagenomes</taxon>
        <taxon>ecological metagenomes</taxon>
    </lineage>
</organism>
<evidence type="ECO:0000313" key="2">
    <source>
        <dbReference type="EMBL" id="MPM95251.1"/>
    </source>
</evidence>
<dbReference type="SMART" id="SM00347">
    <property type="entry name" value="HTH_MARR"/>
    <property type="match status" value="1"/>
</dbReference>
<dbReference type="EMBL" id="VSSQ01041770">
    <property type="protein sequence ID" value="MPM95251.1"/>
    <property type="molecule type" value="Genomic_DNA"/>
</dbReference>
<dbReference type="PANTHER" id="PTHR39515">
    <property type="entry name" value="CONSERVED PROTEIN"/>
    <property type="match status" value="1"/>
</dbReference>
<dbReference type="SUPFAM" id="SSF46785">
    <property type="entry name" value="Winged helix' DNA-binding domain"/>
    <property type="match status" value="1"/>
</dbReference>
<dbReference type="PRINTS" id="PR00598">
    <property type="entry name" value="HTHMARR"/>
</dbReference>
<dbReference type="PROSITE" id="PS50995">
    <property type="entry name" value="HTH_MARR_2"/>
    <property type="match status" value="1"/>
</dbReference>
<proteinExistence type="predicted"/>